<keyword evidence="3" id="KW-0804">Transcription</keyword>
<dbReference type="Proteomes" id="UP001519535">
    <property type="component" value="Unassembled WGS sequence"/>
</dbReference>
<dbReference type="InterPro" id="IPR000792">
    <property type="entry name" value="Tscrpt_reg_LuxR_C"/>
</dbReference>
<dbReference type="PANTHER" id="PTHR44688">
    <property type="entry name" value="DNA-BINDING TRANSCRIPTIONAL ACTIVATOR DEVR_DOSR"/>
    <property type="match status" value="1"/>
</dbReference>
<feature type="domain" description="HTH luxR-type" evidence="4">
    <location>
        <begin position="260"/>
        <end position="325"/>
    </location>
</feature>
<dbReference type="Pfam" id="PF00196">
    <property type="entry name" value="GerE"/>
    <property type="match status" value="1"/>
</dbReference>
<evidence type="ECO:0000256" key="2">
    <source>
        <dbReference type="ARBA" id="ARBA00023125"/>
    </source>
</evidence>
<keyword evidence="2" id="KW-0238">DNA-binding</keyword>
<gene>
    <name evidence="5" type="ORF">KIH27_17720</name>
</gene>
<reference evidence="5 6" key="1">
    <citation type="submission" date="2021-05" db="EMBL/GenBank/DDBJ databases">
        <title>Mycobacterium acidophilum sp. nov., an extremely acid-tolerant member of the genus Mycobacterium.</title>
        <authorList>
            <person name="Xia J."/>
        </authorList>
    </citation>
    <scope>NUCLEOTIDE SEQUENCE [LARGE SCALE GENOMIC DNA]</scope>
    <source>
        <strain evidence="5 6">M1</strain>
    </source>
</reference>
<dbReference type="InterPro" id="IPR036388">
    <property type="entry name" value="WH-like_DNA-bd_sf"/>
</dbReference>
<dbReference type="EMBL" id="JAHCLR010000043">
    <property type="protein sequence ID" value="MBS9535426.1"/>
    <property type="molecule type" value="Genomic_DNA"/>
</dbReference>
<dbReference type="PANTHER" id="PTHR44688:SF16">
    <property type="entry name" value="DNA-BINDING TRANSCRIPTIONAL ACTIVATOR DEVR_DOSR"/>
    <property type="match status" value="1"/>
</dbReference>
<dbReference type="PRINTS" id="PR00038">
    <property type="entry name" value="HTHLUXR"/>
</dbReference>
<accession>A0ABS5RM86</accession>
<dbReference type="PROSITE" id="PS50043">
    <property type="entry name" value="HTH_LUXR_2"/>
    <property type="match status" value="1"/>
</dbReference>
<comment type="caution">
    <text evidence="5">The sequence shown here is derived from an EMBL/GenBank/DDBJ whole genome shotgun (WGS) entry which is preliminary data.</text>
</comment>
<sequence length="325" mass="34926">MLTAQPDSGPALFHVVDEPPDTAPDYAGYYHRIDPAAAAIERSPAGTVLSLSETLPADVRPRSEFFVDWCTPNNVGDAIFARFTDTAEQPCWLVVAGGLNGRPIADHKRIRLMRLLVPHLQRATHTSISLAAQHQQSCRLTGDVLEQCPRPAVVLGRDGVVLAANGPAMTLLACADGLRIDHLGRLEAVAPEAHTTLVRRITMAAGSAGPTRSGARFAVPRPSGRSPYRVEVLPLGDAAAPAVLVAIVDPAGQPELHQQFWRQRFGLTATESTVAAALVHGHGLQSVADQLGVSLSTVRTHQQHIFQKTQTHRQAELVRLLLTSK</sequence>
<evidence type="ECO:0000256" key="3">
    <source>
        <dbReference type="ARBA" id="ARBA00023163"/>
    </source>
</evidence>
<evidence type="ECO:0000313" key="5">
    <source>
        <dbReference type="EMBL" id="MBS9535426.1"/>
    </source>
</evidence>
<keyword evidence="6" id="KW-1185">Reference proteome</keyword>
<keyword evidence="1" id="KW-0805">Transcription regulation</keyword>
<protein>
    <submittedName>
        <fullName evidence="5">Helix-turn-helix transcriptional regulator</fullName>
    </submittedName>
</protein>
<organism evidence="5 6">
    <name type="scientific">Mycolicibacter acidiphilus</name>
    <dbReference type="NCBI Taxonomy" id="2835306"/>
    <lineage>
        <taxon>Bacteria</taxon>
        <taxon>Bacillati</taxon>
        <taxon>Actinomycetota</taxon>
        <taxon>Actinomycetes</taxon>
        <taxon>Mycobacteriales</taxon>
        <taxon>Mycobacteriaceae</taxon>
        <taxon>Mycolicibacter</taxon>
    </lineage>
</organism>
<dbReference type="SMART" id="SM00421">
    <property type="entry name" value="HTH_LUXR"/>
    <property type="match status" value="1"/>
</dbReference>
<dbReference type="Gene3D" id="1.10.10.10">
    <property type="entry name" value="Winged helix-like DNA-binding domain superfamily/Winged helix DNA-binding domain"/>
    <property type="match status" value="1"/>
</dbReference>
<dbReference type="SUPFAM" id="SSF46894">
    <property type="entry name" value="C-terminal effector domain of the bipartite response regulators"/>
    <property type="match status" value="1"/>
</dbReference>
<dbReference type="RefSeq" id="WP_214094282.1">
    <property type="nucleotide sequence ID" value="NZ_JAHCLR010000043.1"/>
</dbReference>
<proteinExistence type="predicted"/>
<dbReference type="InterPro" id="IPR016032">
    <property type="entry name" value="Sig_transdc_resp-reg_C-effctor"/>
</dbReference>
<name>A0ABS5RM86_9MYCO</name>
<evidence type="ECO:0000313" key="6">
    <source>
        <dbReference type="Proteomes" id="UP001519535"/>
    </source>
</evidence>
<evidence type="ECO:0000259" key="4">
    <source>
        <dbReference type="PROSITE" id="PS50043"/>
    </source>
</evidence>
<evidence type="ECO:0000256" key="1">
    <source>
        <dbReference type="ARBA" id="ARBA00023015"/>
    </source>
</evidence>